<keyword evidence="2 5" id="KW-0238">DNA-binding</keyword>
<keyword evidence="3" id="KW-0804">Transcription</keyword>
<proteinExistence type="predicted"/>
<dbReference type="PANTHER" id="PTHR46797:SF23">
    <property type="entry name" value="HTH-TYPE TRANSCRIPTIONAL REGULATOR SUTR"/>
    <property type="match status" value="1"/>
</dbReference>
<dbReference type="InterPro" id="IPR001387">
    <property type="entry name" value="Cro/C1-type_HTH"/>
</dbReference>
<dbReference type="Gene3D" id="1.10.260.40">
    <property type="entry name" value="lambda repressor-like DNA-binding domains"/>
    <property type="match status" value="1"/>
</dbReference>
<comment type="caution">
    <text evidence="5">The sequence shown here is derived from an EMBL/GenBank/DDBJ whole genome shotgun (WGS) entry which is preliminary data.</text>
</comment>
<reference evidence="5 6" key="1">
    <citation type="submission" date="2018-05" db="EMBL/GenBank/DDBJ databases">
        <title>Animal gut microbial communities from fecal samples from Wisconsin, USA.</title>
        <authorList>
            <person name="Neumann A."/>
        </authorList>
    </citation>
    <scope>NUCLEOTIDE SEQUENCE [LARGE SCALE GENOMIC DNA]</scope>
    <source>
        <strain evidence="5 6">UWS4</strain>
    </source>
</reference>
<protein>
    <submittedName>
        <fullName evidence="5">DNA-binding XRE family transcriptional regulator</fullName>
    </submittedName>
</protein>
<evidence type="ECO:0000313" key="6">
    <source>
        <dbReference type="Proteomes" id="UP000245523"/>
    </source>
</evidence>
<evidence type="ECO:0000259" key="4">
    <source>
        <dbReference type="PROSITE" id="PS50943"/>
    </source>
</evidence>
<name>A0ABX5LKV8_9BACT</name>
<dbReference type="InterPro" id="IPR050807">
    <property type="entry name" value="TransReg_Diox_bact_type"/>
</dbReference>
<organism evidence="5 6">
    <name type="scientific">Hallerella porci</name>
    <dbReference type="NCBI Taxonomy" id="1945871"/>
    <lineage>
        <taxon>Bacteria</taxon>
        <taxon>Pseudomonadati</taxon>
        <taxon>Fibrobacterota</taxon>
        <taxon>Fibrobacteria</taxon>
        <taxon>Fibrobacterales</taxon>
        <taxon>Fibrobacteraceae</taxon>
        <taxon>Hallerella</taxon>
    </lineage>
</organism>
<keyword evidence="6" id="KW-1185">Reference proteome</keyword>
<dbReference type="PANTHER" id="PTHR46797">
    <property type="entry name" value="HTH-TYPE TRANSCRIPTIONAL REGULATOR"/>
    <property type="match status" value="1"/>
</dbReference>
<dbReference type="SUPFAM" id="SSF47413">
    <property type="entry name" value="lambda repressor-like DNA-binding domains"/>
    <property type="match status" value="1"/>
</dbReference>
<keyword evidence="1" id="KW-0805">Transcription regulation</keyword>
<dbReference type="Proteomes" id="UP000245523">
    <property type="component" value="Unassembled WGS sequence"/>
</dbReference>
<dbReference type="Pfam" id="PF01381">
    <property type="entry name" value="HTH_3"/>
    <property type="match status" value="1"/>
</dbReference>
<dbReference type="SMART" id="SM00530">
    <property type="entry name" value="HTH_XRE"/>
    <property type="match status" value="1"/>
</dbReference>
<dbReference type="GO" id="GO:0003677">
    <property type="term" value="F:DNA binding"/>
    <property type="evidence" value="ECO:0007669"/>
    <property type="project" value="UniProtKB-KW"/>
</dbReference>
<accession>A0ABX5LKV8</accession>
<dbReference type="CDD" id="cd00093">
    <property type="entry name" value="HTH_XRE"/>
    <property type="match status" value="1"/>
</dbReference>
<evidence type="ECO:0000256" key="3">
    <source>
        <dbReference type="ARBA" id="ARBA00023163"/>
    </source>
</evidence>
<evidence type="ECO:0000256" key="1">
    <source>
        <dbReference type="ARBA" id="ARBA00023015"/>
    </source>
</evidence>
<dbReference type="InterPro" id="IPR010982">
    <property type="entry name" value="Lambda_DNA-bd_dom_sf"/>
</dbReference>
<sequence>MIKSKFGAKLKSLRQQRGISQEQFALSIDMDRTYYASVENGKHNISLINIEKIASGLNISLKELFDGV</sequence>
<dbReference type="RefSeq" id="WP_106199846.1">
    <property type="nucleotide sequence ID" value="NZ_JAXEIU010000018.1"/>
</dbReference>
<evidence type="ECO:0000313" key="5">
    <source>
        <dbReference type="EMBL" id="PWK92224.1"/>
    </source>
</evidence>
<gene>
    <name evidence="5" type="ORF">B0H50_1386</name>
</gene>
<evidence type="ECO:0000256" key="2">
    <source>
        <dbReference type="ARBA" id="ARBA00023125"/>
    </source>
</evidence>
<feature type="domain" description="HTH cro/C1-type" evidence="4">
    <location>
        <begin position="10"/>
        <end position="64"/>
    </location>
</feature>
<dbReference type="PROSITE" id="PS50943">
    <property type="entry name" value="HTH_CROC1"/>
    <property type="match status" value="1"/>
</dbReference>
<dbReference type="EMBL" id="QGHD01000038">
    <property type="protein sequence ID" value="PWK92224.1"/>
    <property type="molecule type" value="Genomic_DNA"/>
</dbReference>